<gene>
    <name evidence="1" type="ORF">UR08_08670</name>
</gene>
<dbReference type="AlphaFoldDB" id="A0A3D8TRI9"/>
<name>A0A3D8TRI9_9LIST</name>
<comment type="caution">
    <text evidence="1">The sequence shown here is derived from an EMBL/GenBank/DDBJ whole genome shotgun (WGS) entry which is preliminary data.</text>
</comment>
<accession>A0A3D8TRI9</accession>
<reference evidence="2" key="1">
    <citation type="submission" date="2015-04" db="EMBL/GenBank/DDBJ databases">
        <authorList>
            <person name="Schardt J."/>
            <person name="Mueller-Herbst S."/>
            <person name="Scherer S."/>
            <person name="Huptas C."/>
        </authorList>
    </citation>
    <scope>NUCLEOTIDE SEQUENCE [LARGE SCALE GENOMIC DNA]</scope>
    <source>
        <strain evidence="2">Kiel-L1</strain>
    </source>
</reference>
<dbReference type="EMBL" id="LARY01000002">
    <property type="protein sequence ID" value="RDX01019.1"/>
    <property type="molecule type" value="Genomic_DNA"/>
</dbReference>
<protein>
    <submittedName>
        <fullName evidence="1">Uncharacterized protein</fullName>
    </submittedName>
</protein>
<evidence type="ECO:0000313" key="1">
    <source>
        <dbReference type="EMBL" id="RDX01019.1"/>
    </source>
</evidence>
<dbReference type="Proteomes" id="UP000257055">
    <property type="component" value="Unassembled WGS sequence"/>
</dbReference>
<evidence type="ECO:0000313" key="2">
    <source>
        <dbReference type="Proteomes" id="UP000257055"/>
    </source>
</evidence>
<organism evidence="1 2">
    <name type="scientific">Listeria kieliensis</name>
    <dbReference type="NCBI Taxonomy" id="1621700"/>
    <lineage>
        <taxon>Bacteria</taxon>
        <taxon>Bacillati</taxon>
        <taxon>Bacillota</taxon>
        <taxon>Bacilli</taxon>
        <taxon>Bacillales</taxon>
        <taxon>Listeriaceae</taxon>
        <taxon>Listeria</taxon>
    </lineage>
</organism>
<proteinExistence type="predicted"/>
<keyword evidence="2" id="KW-1185">Reference proteome</keyword>
<sequence>MNCSLFLGKPLTTDEQQTFETRFIHQTDITYYRNLKKYYMENIESRRVQGLSYSDIKLQVHEHVRQIQE</sequence>